<feature type="region of interest" description="Disordered" evidence="1">
    <location>
        <begin position="43"/>
        <end position="73"/>
    </location>
</feature>
<name>A0A1Q9CDF6_SYMMI</name>
<dbReference type="EMBL" id="LSRX01001328">
    <property type="protein sequence ID" value="OLP80959.1"/>
    <property type="molecule type" value="Genomic_DNA"/>
</dbReference>
<evidence type="ECO:0000313" key="3">
    <source>
        <dbReference type="Proteomes" id="UP000186817"/>
    </source>
</evidence>
<dbReference type="AlphaFoldDB" id="A0A1Q9CDF6"/>
<organism evidence="2 3">
    <name type="scientific">Symbiodinium microadriaticum</name>
    <name type="common">Dinoflagellate</name>
    <name type="synonym">Zooxanthella microadriatica</name>
    <dbReference type="NCBI Taxonomy" id="2951"/>
    <lineage>
        <taxon>Eukaryota</taxon>
        <taxon>Sar</taxon>
        <taxon>Alveolata</taxon>
        <taxon>Dinophyceae</taxon>
        <taxon>Suessiales</taxon>
        <taxon>Symbiodiniaceae</taxon>
        <taxon>Symbiodinium</taxon>
    </lineage>
</organism>
<dbReference type="Proteomes" id="UP000186817">
    <property type="component" value="Unassembled WGS sequence"/>
</dbReference>
<keyword evidence="3" id="KW-1185">Reference proteome</keyword>
<sequence>MGRFACRYESLHSRSPYGTEQLGHEPPLVKSLADLEAVSLSGDSPLVTSPRGTAPDGTWHFNAPGPISQTPFD</sequence>
<protein>
    <submittedName>
        <fullName evidence="2">Uncharacterized protein</fullName>
    </submittedName>
</protein>
<reference evidence="2 3" key="1">
    <citation type="submission" date="2016-02" db="EMBL/GenBank/DDBJ databases">
        <title>Genome analysis of coral dinoflagellate symbionts highlights evolutionary adaptations to a symbiotic lifestyle.</title>
        <authorList>
            <person name="Aranda M."/>
            <person name="Li Y."/>
            <person name="Liew Y.J."/>
            <person name="Baumgarten S."/>
            <person name="Simakov O."/>
            <person name="Wilson M."/>
            <person name="Piel J."/>
            <person name="Ashoor H."/>
            <person name="Bougouffa S."/>
            <person name="Bajic V.B."/>
            <person name="Ryu T."/>
            <person name="Ravasi T."/>
            <person name="Bayer T."/>
            <person name="Micklem G."/>
            <person name="Kim H."/>
            <person name="Bhak J."/>
            <person name="Lajeunesse T.C."/>
            <person name="Voolstra C.R."/>
        </authorList>
    </citation>
    <scope>NUCLEOTIDE SEQUENCE [LARGE SCALE GENOMIC DNA]</scope>
    <source>
        <strain evidence="2 3">CCMP2467</strain>
    </source>
</reference>
<evidence type="ECO:0000313" key="2">
    <source>
        <dbReference type="EMBL" id="OLP80959.1"/>
    </source>
</evidence>
<gene>
    <name evidence="2" type="ORF">AK812_SmicGene38561</name>
</gene>
<evidence type="ECO:0000256" key="1">
    <source>
        <dbReference type="SAM" id="MobiDB-lite"/>
    </source>
</evidence>
<proteinExistence type="predicted"/>
<accession>A0A1Q9CDF6</accession>
<comment type="caution">
    <text evidence="2">The sequence shown here is derived from an EMBL/GenBank/DDBJ whole genome shotgun (WGS) entry which is preliminary data.</text>
</comment>